<evidence type="ECO:0000313" key="2">
    <source>
        <dbReference type="Proteomes" id="UP000269396"/>
    </source>
</evidence>
<dbReference type="EMBL" id="UZAL01027727">
    <property type="protein sequence ID" value="VDP35041.1"/>
    <property type="molecule type" value="Genomic_DNA"/>
</dbReference>
<dbReference type="Proteomes" id="UP000269396">
    <property type="component" value="Unassembled WGS sequence"/>
</dbReference>
<reference evidence="1 2" key="1">
    <citation type="submission" date="2018-11" db="EMBL/GenBank/DDBJ databases">
        <authorList>
            <consortium name="Pathogen Informatics"/>
        </authorList>
    </citation>
    <scope>NUCLEOTIDE SEQUENCE [LARGE SCALE GENOMIC DNA]</scope>
    <source>
        <strain>Denwood</strain>
        <strain evidence="2">Zambia</strain>
    </source>
</reference>
<accession>A0A183NX16</accession>
<gene>
    <name evidence="1" type="ORF">SMTD_LOCUS6652</name>
</gene>
<evidence type="ECO:0000313" key="1">
    <source>
        <dbReference type="EMBL" id="VDP35041.1"/>
    </source>
</evidence>
<proteinExistence type="predicted"/>
<name>A0A183NX16_9TREM</name>
<keyword evidence="2" id="KW-1185">Reference proteome</keyword>
<protein>
    <submittedName>
        <fullName evidence="1">Uncharacterized protein</fullName>
    </submittedName>
</protein>
<organism evidence="1 2">
    <name type="scientific">Schistosoma mattheei</name>
    <dbReference type="NCBI Taxonomy" id="31246"/>
    <lineage>
        <taxon>Eukaryota</taxon>
        <taxon>Metazoa</taxon>
        <taxon>Spiralia</taxon>
        <taxon>Lophotrochozoa</taxon>
        <taxon>Platyhelminthes</taxon>
        <taxon>Trematoda</taxon>
        <taxon>Digenea</taxon>
        <taxon>Strigeidida</taxon>
        <taxon>Schistosomatoidea</taxon>
        <taxon>Schistosomatidae</taxon>
        <taxon>Schistosoma</taxon>
    </lineage>
</organism>
<sequence length="37" mass="4352">MIYNFNIKMLHLFLILLLLIFTSPGKFTSDFLVITHP</sequence>
<dbReference type="AlphaFoldDB" id="A0A183NX16"/>